<name>A0A2N0RUV6_9GLOM</name>
<reference evidence="1 2" key="1">
    <citation type="submission" date="2017-10" db="EMBL/GenBank/DDBJ databases">
        <title>Extensive intraspecific genome diversity in a model arbuscular mycorrhizal fungus.</title>
        <authorList>
            <person name="Chen E.C.H."/>
            <person name="Morin E."/>
            <person name="Baudet D."/>
            <person name="Noel J."/>
            <person name="Ndikumana S."/>
            <person name="Charron P."/>
            <person name="St-Onge C."/>
            <person name="Giorgi J."/>
            <person name="Grigoriev I.V."/>
            <person name="Roux C."/>
            <person name="Martin F.M."/>
            <person name="Corradi N."/>
        </authorList>
    </citation>
    <scope>NUCLEOTIDE SEQUENCE [LARGE SCALE GENOMIC DNA]</scope>
    <source>
        <strain evidence="1 2">A1</strain>
    </source>
</reference>
<accession>A0A2N0RUV6</accession>
<organism evidence="1 2">
    <name type="scientific">Rhizophagus irregularis</name>
    <dbReference type="NCBI Taxonomy" id="588596"/>
    <lineage>
        <taxon>Eukaryota</taxon>
        <taxon>Fungi</taxon>
        <taxon>Fungi incertae sedis</taxon>
        <taxon>Mucoromycota</taxon>
        <taxon>Glomeromycotina</taxon>
        <taxon>Glomeromycetes</taxon>
        <taxon>Glomerales</taxon>
        <taxon>Glomeraceae</taxon>
        <taxon>Rhizophagus</taxon>
    </lineage>
</organism>
<reference evidence="1 2" key="2">
    <citation type="submission" date="2017-10" db="EMBL/GenBank/DDBJ databases">
        <title>Genome analyses suggest a sexual origin of heterokaryosis in a supposedly ancient asexual fungus.</title>
        <authorList>
            <person name="Corradi N."/>
            <person name="Sedzielewska K."/>
            <person name="Noel J."/>
            <person name="Charron P."/>
            <person name="Farinelli L."/>
            <person name="Marton T."/>
            <person name="Kruger M."/>
            <person name="Pelin A."/>
            <person name="Brachmann A."/>
            <person name="Corradi N."/>
        </authorList>
    </citation>
    <scope>NUCLEOTIDE SEQUENCE [LARGE SCALE GENOMIC DNA]</scope>
    <source>
        <strain evidence="1 2">A1</strain>
    </source>
</reference>
<feature type="non-terminal residue" evidence="1">
    <location>
        <position position="123"/>
    </location>
</feature>
<comment type="caution">
    <text evidence="1">The sequence shown here is derived from an EMBL/GenBank/DDBJ whole genome shotgun (WGS) entry which is preliminary data.</text>
</comment>
<dbReference type="EMBL" id="LLXH01000414">
    <property type="protein sequence ID" value="PKC67097.1"/>
    <property type="molecule type" value="Genomic_DNA"/>
</dbReference>
<dbReference type="VEuPathDB" id="FungiDB:RhiirA1_458861"/>
<gene>
    <name evidence="1" type="ORF">RhiirA1_458861</name>
</gene>
<evidence type="ECO:0000313" key="1">
    <source>
        <dbReference type="EMBL" id="PKC67097.1"/>
    </source>
</evidence>
<dbReference type="AlphaFoldDB" id="A0A2N0RUV6"/>
<evidence type="ECO:0000313" key="2">
    <source>
        <dbReference type="Proteomes" id="UP000232688"/>
    </source>
</evidence>
<sequence>MDIDTASFGEKVELREKDGDVYMVHVGSKKITCSKSTPVKAITKNDLLSLLRSADFRKLLREILQEEMMSARKVTEIPEIQDLAEEEQEEDIRKDNPMDIDIARLENTKDLLALDGEVNGIAI</sequence>
<protein>
    <submittedName>
        <fullName evidence="1">Uncharacterized protein</fullName>
    </submittedName>
</protein>
<proteinExistence type="predicted"/>
<dbReference type="Proteomes" id="UP000232688">
    <property type="component" value="Unassembled WGS sequence"/>
</dbReference>